<feature type="repeat" description="ANK" evidence="3">
    <location>
        <begin position="92"/>
        <end position="124"/>
    </location>
</feature>
<dbReference type="PROSITE" id="PS50297">
    <property type="entry name" value="ANK_REP_REGION"/>
    <property type="match status" value="5"/>
</dbReference>
<name>A0A0D3II04_EMIH1</name>
<dbReference type="SUPFAM" id="SSF48403">
    <property type="entry name" value="Ankyrin repeat"/>
    <property type="match status" value="2"/>
</dbReference>
<evidence type="ECO:0000256" key="2">
    <source>
        <dbReference type="ARBA" id="ARBA00023043"/>
    </source>
</evidence>
<dbReference type="AlphaFoldDB" id="A0A0D3II04"/>
<dbReference type="PANTHER" id="PTHR24173">
    <property type="entry name" value="ANKYRIN REPEAT CONTAINING"/>
    <property type="match status" value="1"/>
</dbReference>
<dbReference type="RefSeq" id="XP_005763318.1">
    <property type="nucleotide sequence ID" value="XM_005763261.1"/>
</dbReference>
<dbReference type="HOGENOM" id="CLU_593732_0_0_1"/>
<reference evidence="5" key="2">
    <citation type="submission" date="2024-10" db="UniProtKB">
        <authorList>
            <consortium name="EnsemblProtists"/>
        </authorList>
    </citation>
    <scope>IDENTIFICATION</scope>
</reference>
<evidence type="ECO:0000256" key="3">
    <source>
        <dbReference type="PROSITE-ProRule" id="PRU00023"/>
    </source>
</evidence>
<keyword evidence="2 3" id="KW-0040">ANK repeat</keyword>
<dbReference type="Proteomes" id="UP000013827">
    <property type="component" value="Unassembled WGS sequence"/>
</dbReference>
<feature type="repeat" description="ANK" evidence="3">
    <location>
        <begin position="201"/>
        <end position="225"/>
    </location>
</feature>
<feature type="repeat" description="ANK" evidence="3">
    <location>
        <begin position="166"/>
        <end position="198"/>
    </location>
</feature>
<evidence type="ECO:0000313" key="6">
    <source>
        <dbReference type="Proteomes" id="UP000013827"/>
    </source>
</evidence>
<dbReference type="Pfam" id="PF12796">
    <property type="entry name" value="Ank_2"/>
    <property type="match status" value="3"/>
</dbReference>
<keyword evidence="1" id="KW-0677">Repeat</keyword>
<dbReference type="KEGG" id="ehx:EMIHUDRAFT_422274"/>
<dbReference type="PROSITE" id="PS50088">
    <property type="entry name" value="ANK_REPEAT"/>
    <property type="match status" value="6"/>
</dbReference>
<dbReference type="STRING" id="2903.R1DQD0"/>
<organism evidence="5 6">
    <name type="scientific">Emiliania huxleyi (strain CCMP1516)</name>
    <dbReference type="NCBI Taxonomy" id="280463"/>
    <lineage>
        <taxon>Eukaryota</taxon>
        <taxon>Haptista</taxon>
        <taxon>Haptophyta</taxon>
        <taxon>Prymnesiophyceae</taxon>
        <taxon>Isochrysidales</taxon>
        <taxon>Noelaerhabdaceae</taxon>
        <taxon>Emiliania</taxon>
    </lineage>
</organism>
<dbReference type="InterPro" id="IPR002110">
    <property type="entry name" value="Ankyrin_rpt"/>
</dbReference>
<dbReference type="PaxDb" id="2903-EOD10889"/>
<evidence type="ECO:0000313" key="5">
    <source>
        <dbReference type="EnsemblProtists" id="EOD10889"/>
    </source>
</evidence>
<feature type="repeat" description="ANK" evidence="3">
    <location>
        <begin position="402"/>
        <end position="434"/>
    </location>
</feature>
<keyword evidence="6" id="KW-1185">Reference proteome</keyword>
<feature type="region of interest" description="Disordered" evidence="4">
    <location>
        <begin position="283"/>
        <end position="318"/>
    </location>
</feature>
<feature type="compositionally biased region" description="Basic residues" evidence="4">
    <location>
        <begin position="298"/>
        <end position="307"/>
    </location>
</feature>
<protein>
    <submittedName>
        <fullName evidence="5">Uncharacterized protein</fullName>
    </submittedName>
</protein>
<feature type="repeat" description="ANK" evidence="3">
    <location>
        <begin position="369"/>
        <end position="401"/>
    </location>
</feature>
<dbReference type="PRINTS" id="PR01415">
    <property type="entry name" value="ANKYRIN"/>
</dbReference>
<dbReference type="Gene3D" id="1.25.40.20">
    <property type="entry name" value="Ankyrin repeat-containing domain"/>
    <property type="match status" value="2"/>
</dbReference>
<proteinExistence type="predicted"/>
<feature type="compositionally biased region" description="Gly residues" evidence="4">
    <location>
        <begin position="287"/>
        <end position="296"/>
    </location>
</feature>
<feature type="region of interest" description="Disordered" evidence="4">
    <location>
        <begin position="228"/>
        <end position="247"/>
    </location>
</feature>
<dbReference type="eggNOG" id="KOG4177">
    <property type="taxonomic scope" value="Eukaryota"/>
</dbReference>
<feature type="repeat" description="ANK" evidence="3">
    <location>
        <begin position="125"/>
        <end position="157"/>
    </location>
</feature>
<evidence type="ECO:0000256" key="1">
    <source>
        <dbReference type="ARBA" id="ARBA00022737"/>
    </source>
</evidence>
<dbReference type="PANTHER" id="PTHR24173:SF74">
    <property type="entry name" value="ANKYRIN REPEAT DOMAIN-CONTAINING PROTEIN 16"/>
    <property type="match status" value="1"/>
</dbReference>
<dbReference type="SMART" id="SM00248">
    <property type="entry name" value="ANK"/>
    <property type="match status" value="6"/>
</dbReference>
<sequence length="461" mass="47761">MSGRSHSGRDQAPRTDFCRLQELDAVLSEDVERRTINMGGLRTVDLGHGRSKPAETVRLGDKMGMAAQANDLVKVQRLIKRGVSVNARNSTSGVTPLGVAAERGHDDMVKVLLGARANLDDTTREGMTPLHICCQFGRADTVRLLAAAGANVNSVARNLPPGHEQTSSTPLMSAAGRLSVPTVKALLEARADVNFRPRPARGCTALHLACRLGALDVLQALLDSGCANTGIRNREGEPPRDAPRDGDRVELLAPAPQVRAAAARARGGGRAAPALRQVRQVHRRGDGAAGGGGGVKQGRPRRQRGGWRRGSQAGASVGAGDCALPSELLSAYMRAGSALGDVGMIKNLAAAPTSLACAQPDLVNVPDATGRTALHAACENGHVGIAAALLGNGAYVDAQRKDGQTPLHVVCAGGHPLLVQLLLRHGASQSIPDEAGKVARDVATPEAAAALPPSLPELGIL</sequence>
<evidence type="ECO:0000256" key="4">
    <source>
        <dbReference type="SAM" id="MobiDB-lite"/>
    </source>
</evidence>
<accession>A0A0D3II04</accession>
<feature type="compositionally biased region" description="Basic and acidic residues" evidence="4">
    <location>
        <begin position="232"/>
        <end position="247"/>
    </location>
</feature>
<dbReference type="OMA" id="ERRTINM"/>
<reference evidence="6" key="1">
    <citation type="journal article" date="2013" name="Nature">
        <title>Pan genome of the phytoplankton Emiliania underpins its global distribution.</title>
        <authorList>
            <person name="Read B.A."/>
            <person name="Kegel J."/>
            <person name="Klute M.J."/>
            <person name="Kuo A."/>
            <person name="Lefebvre S.C."/>
            <person name="Maumus F."/>
            <person name="Mayer C."/>
            <person name="Miller J."/>
            <person name="Monier A."/>
            <person name="Salamov A."/>
            <person name="Young J."/>
            <person name="Aguilar M."/>
            <person name="Claverie J.M."/>
            <person name="Frickenhaus S."/>
            <person name="Gonzalez K."/>
            <person name="Herman E.K."/>
            <person name="Lin Y.C."/>
            <person name="Napier J."/>
            <person name="Ogata H."/>
            <person name="Sarno A.F."/>
            <person name="Shmutz J."/>
            <person name="Schroeder D."/>
            <person name="de Vargas C."/>
            <person name="Verret F."/>
            <person name="von Dassow P."/>
            <person name="Valentin K."/>
            <person name="Van de Peer Y."/>
            <person name="Wheeler G."/>
            <person name="Dacks J.B."/>
            <person name="Delwiche C.F."/>
            <person name="Dyhrman S.T."/>
            <person name="Glockner G."/>
            <person name="John U."/>
            <person name="Richards T."/>
            <person name="Worden A.Z."/>
            <person name="Zhang X."/>
            <person name="Grigoriev I.V."/>
            <person name="Allen A.E."/>
            <person name="Bidle K."/>
            <person name="Borodovsky M."/>
            <person name="Bowler C."/>
            <person name="Brownlee C."/>
            <person name="Cock J.M."/>
            <person name="Elias M."/>
            <person name="Gladyshev V.N."/>
            <person name="Groth M."/>
            <person name="Guda C."/>
            <person name="Hadaegh A."/>
            <person name="Iglesias-Rodriguez M.D."/>
            <person name="Jenkins J."/>
            <person name="Jones B.M."/>
            <person name="Lawson T."/>
            <person name="Leese F."/>
            <person name="Lindquist E."/>
            <person name="Lobanov A."/>
            <person name="Lomsadze A."/>
            <person name="Malik S.B."/>
            <person name="Marsh M.E."/>
            <person name="Mackinder L."/>
            <person name="Mock T."/>
            <person name="Mueller-Roeber B."/>
            <person name="Pagarete A."/>
            <person name="Parker M."/>
            <person name="Probert I."/>
            <person name="Quesneville H."/>
            <person name="Raines C."/>
            <person name="Rensing S.A."/>
            <person name="Riano-Pachon D.M."/>
            <person name="Richier S."/>
            <person name="Rokitta S."/>
            <person name="Shiraiwa Y."/>
            <person name="Soanes D.M."/>
            <person name="van der Giezen M."/>
            <person name="Wahlund T.M."/>
            <person name="Williams B."/>
            <person name="Wilson W."/>
            <person name="Wolfe G."/>
            <person name="Wurch L.L."/>
        </authorList>
    </citation>
    <scope>NUCLEOTIDE SEQUENCE</scope>
</reference>
<dbReference type="GeneID" id="17257010"/>
<dbReference type="EnsemblProtists" id="EOD10889">
    <property type="protein sequence ID" value="EOD10889"/>
    <property type="gene ID" value="EMIHUDRAFT_422274"/>
</dbReference>
<dbReference type="InterPro" id="IPR036770">
    <property type="entry name" value="Ankyrin_rpt-contain_sf"/>
</dbReference>